<reference evidence="1" key="2">
    <citation type="journal article" date="2015" name="Fish Shellfish Immunol.">
        <title>Early steps in the European eel (Anguilla anguilla)-Vibrio vulnificus interaction in the gills: Role of the RtxA13 toxin.</title>
        <authorList>
            <person name="Callol A."/>
            <person name="Pajuelo D."/>
            <person name="Ebbesson L."/>
            <person name="Teles M."/>
            <person name="MacKenzie S."/>
            <person name="Amaro C."/>
        </authorList>
    </citation>
    <scope>NUCLEOTIDE SEQUENCE</scope>
</reference>
<proteinExistence type="predicted"/>
<sequence>MGRNQFFNHILAGGQQCKQQGLPHGKPQRRRQNCLYLKPKFTFWGFVILFLC</sequence>
<name>A0A0E9W802_ANGAN</name>
<evidence type="ECO:0000313" key="1">
    <source>
        <dbReference type="EMBL" id="JAH86421.1"/>
    </source>
</evidence>
<dbReference type="AlphaFoldDB" id="A0A0E9W802"/>
<protein>
    <submittedName>
        <fullName evidence="1">Uncharacterized protein</fullName>
    </submittedName>
</protein>
<accession>A0A0E9W802</accession>
<dbReference type="EMBL" id="GBXM01022156">
    <property type="protein sequence ID" value="JAH86421.1"/>
    <property type="molecule type" value="Transcribed_RNA"/>
</dbReference>
<reference evidence="1" key="1">
    <citation type="submission" date="2014-11" db="EMBL/GenBank/DDBJ databases">
        <authorList>
            <person name="Amaro Gonzalez C."/>
        </authorList>
    </citation>
    <scope>NUCLEOTIDE SEQUENCE</scope>
</reference>
<organism evidence="1">
    <name type="scientific">Anguilla anguilla</name>
    <name type="common">European freshwater eel</name>
    <name type="synonym">Muraena anguilla</name>
    <dbReference type="NCBI Taxonomy" id="7936"/>
    <lineage>
        <taxon>Eukaryota</taxon>
        <taxon>Metazoa</taxon>
        <taxon>Chordata</taxon>
        <taxon>Craniata</taxon>
        <taxon>Vertebrata</taxon>
        <taxon>Euteleostomi</taxon>
        <taxon>Actinopterygii</taxon>
        <taxon>Neopterygii</taxon>
        <taxon>Teleostei</taxon>
        <taxon>Anguilliformes</taxon>
        <taxon>Anguillidae</taxon>
        <taxon>Anguilla</taxon>
    </lineage>
</organism>